<reference evidence="1" key="1">
    <citation type="submission" date="2020-10" db="EMBL/GenBank/DDBJ databases">
        <authorList>
            <person name="Castelo-Branco R."/>
            <person name="Eusebio N."/>
            <person name="Adriana R."/>
            <person name="Vieira A."/>
            <person name="Brugerolle De Fraissinette N."/>
            <person name="Rezende De Castro R."/>
            <person name="Schneider M.P."/>
            <person name="Vasconcelos V."/>
            <person name="Leao P.N."/>
        </authorList>
    </citation>
    <scope>NUCLEOTIDE SEQUENCE</scope>
    <source>
        <strain evidence="1">LEGE 11480</strain>
    </source>
</reference>
<dbReference type="AlphaFoldDB" id="A0A928VIU3"/>
<evidence type="ECO:0000313" key="1">
    <source>
        <dbReference type="EMBL" id="MBE9029130.1"/>
    </source>
</evidence>
<comment type="caution">
    <text evidence="1">The sequence shown here is derived from an EMBL/GenBank/DDBJ whole genome shotgun (WGS) entry which is preliminary data.</text>
</comment>
<name>A0A928VIU3_9CYAN</name>
<proteinExistence type="predicted"/>
<evidence type="ECO:0000313" key="2">
    <source>
        <dbReference type="Proteomes" id="UP000625316"/>
    </source>
</evidence>
<gene>
    <name evidence="1" type="ORF">IQ266_05055</name>
</gene>
<protein>
    <submittedName>
        <fullName evidence="1">Uncharacterized protein</fullName>
    </submittedName>
</protein>
<keyword evidence="2" id="KW-1185">Reference proteome</keyword>
<organism evidence="1 2">
    <name type="scientific">Romeriopsis navalis LEGE 11480</name>
    <dbReference type="NCBI Taxonomy" id="2777977"/>
    <lineage>
        <taxon>Bacteria</taxon>
        <taxon>Bacillati</taxon>
        <taxon>Cyanobacteriota</taxon>
        <taxon>Cyanophyceae</taxon>
        <taxon>Leptolyngbyales</taxon>
        <taxon>Leptolyngbyaceae</taxon>
        <taxon>Romeriopsis</taxon>
        <taxon>Romeriopsis navalis</taxon>
    </lineage>
</organism>
<dbReference type="Proteomes" id="UP000625316">
    <property type="component" value="Unassembled WGS sequence"/>
</dbReference>
<accession>A0A928VIU3</accession>
<sequence>MSVEQETRFERYSGYEPGLMQAARKIYRTFIDVHPDVTEEPLGVAIDRYSLRGKLIFTRIPALLPQETFIPFEAIDR</sequence>
<dbReference type="EMBL" id="JADEXQ010000011">
    <property type="protein sequence ID" value="MBE9029130.1"/>
    <property type="molecule type" value="Genomic_DNA"/>
</dbReference>